<dbReference type="Gene3D" id="1.10.150.130">
    <property type="match status" value="1"/>
</dbReference>
<protein>
    <recommendedName>
        <fullName evidence="2">Integrase SAM-like N-terminal domain-containing protein</fullName>
    </recommendedName>
</protein>
<dbReference type="InterPro" id="IPR010998">
    <property type="entry name" value="Integrase_recombinase_N"/>
</dbReference>
<name>A0ABQ3VWA8_9LACO</name>
<dbReference type="Proteomes" id="UP000604765">
    <property type="component" value="Unassembled WGS sequence"/>
</dbReference>
<gene>
    <name evidence="3" type="ORF">YK48G_01230</name>
</gene>
<proteinExistence type="predicted"/>
<dbReference type="EMBL" id="BNJR01000004">
    <property type="protein sequence ID" value="GHP12698.1"/>
    <property type="molecule type" value="Genomic_DNA"/>
</dbReference>
<evidence type="ECO:0000256" key="1">
    <source>
        <dbReference type="ARBA" id="ARBA00023125"/>
    </source>
</evidence>
<feature type="domain" description="Integrase SAM-like N-terminal" evidence="2">
    <location>
        <begin position="2"/>
        <end position="50"/>
    </location>
</feature>
<evidence type="ECO:0000259" key="2">
    <source>
        <dbReference type="Pfam" id="PF14659"/>
    </source>
</evidence>
<dbReference type="InterPro" id="IPR004107">
    <property type="entry name" value="Integrase_SAM-like_N"/>
</dbReference>
<evidence type="ECO:0000313" key="4">
    <source>
        <dbReference type="Proteomes" id="UP000604765"/>
    </source>
</evidence>
<keyword evidence="1" id="KW-0238">DNA-binding</keyword>
<evidence type="ECO:0000313" key="3">
    <source>
        <dbReference type="EMBL" id="GHP12698.1"/>
    </source>
</evidence>
<dbReference type="SUPFAM" id="SSF56349">
    <property type="entry name" value="DNA breaking-rejoining enzymes"/>
    <property type="match status" value="1"/>
</dbReference>
<dbReference type="Pfam" id="PF14659">
    <property type="entry name" value="Phage_int_SAM_3"/>
    <property type="match status" value="1"/>
</dbReference>
<sequence length="104" mass="12428">MYENYVVTNLKENNQKNYLGILDNHLIPKFRIHKIKSINPTMIQAYLNELGDSSLFKHTYEIIQTVLRKASKIAVFPYQLIKQNPTIYTQFPQYIEDRTYTREN</sequence>
<comment type="caution">
    <text evidence="3">The sequence shown here is derived from an EMBL/GenBank/DDBJ whole genome shotgun (WGS) entry which is preliminary data.</text>
</comment>
<accession>A0ABQ3VWA8</accession>
<dbReference type="InterPro" id="IPR011010">
    <property type="entry name" value="DNA_brk_join_enz"/>
</dbReference>
<organism evidence="3 4">
    <name type="scientific">Lentilactobacillus fungorum</name>
    <dbReference type="NCBI Taxonomy" id="2201250"/>
    <lineage>
        <taxon>Bacteria</taxon>
        <taxon>Bacillati</taxon>
        <taxon>Bacillota</taxon>
        <taxon>Bacilli</taxon>
        <taxon>Lactobacillales</taxon>
        <taxon>Lactobacillaceae</taxon>
        <taxon>Lentilactobacillus</taxon>
    </lineage>
</organism>
<reference evidence="3 4" key="1">
    <citation type="journal article" date="2021" name="Int. J. Syst. Evol. Microbiol.">
        <title>Lentilactobacillus fungorum sp. nov., isolated from spent mushroom substrates.</title>
        <authorList>
            <person name="Tohno M."/>
            <person name="Tanizawa Y."/>
            <person name="Kojima Y."/>
            <person name="Sakamoto M."/>
            <person name="Ohkuma M."/>
            <person name="Kobayashi H."/>
        </authorList>
    </citation>
    <scope>NUCLEOTIDE SEQUENCE [LARGE SCALE GENOMIC DNA]</scope>
    <source>
        <strain evidence="3 4">YK48G</strain>
    </source>
</reference>
<keyword evidence="4" id="KW-1185">Reference proteome</keyword>